<accession>A0A8H5CEL5</accession>
<proteinExistence type="predicted"/>
<dbReference type="EMBL" id="JAACJK010000004">
    <property type="protein sequence ID" value="KAF5340380.1"/>
    <property type="molecule type" value="Genomic_DNA"/>
</dbReference>
<protein>
    <submittedName>
        <fullName evidence="2">Uncharacterized protein</fullName>
    </submittedName>
</protein>
<dbReference type="Proteomes" id="UP000541558">
    <property type="component" value="Unassembled WGS sequence"/>
</dbReference>
<feature type="compositionally biased region" description="Polar residues" evidence="1">
    <location>
        <begin position="26"/>
        <end position="42"/>
    </location>
</feature>
<organism evidence="2 3">
    <name type="scientific">Ephemerocybe angulata</name>
    <dbReference type="NCBI Taxonomy" id="980116"/>
    <lineage>
        <taxon>Eukaryota</taxon>
        <taxon>Fungi</taxon>
        <taxon>Dikarya</taxon>
        <taxon>Basidiomycota</taxon>
        <taxon>Agaricomycotina</taxon>
        <taxon>Agaricomycetes</taxon>
        <taxon>Agaricomycetidae</taxon>
        <taxon>Agaricales</taxon>
        <taxon>Agaricineae</taxon>
        <taxon>Psathyrellaceae</taxon>
        <taxon>Ephemerocybe</taxon>
    </lineage>
</organism>
<feature type="compositionally biased region" description="Polar residues" evidence="1">
    <location>
        <begin position="1"/>
        <end position="11"/>
    </location>
</feature>
<evidence type="ECO:0000313" key="2">
    <source>
        <dbReference type="EMBL" id="KAF5340380.1"/>
    </source>
</evidence>
<evidence type="ECO:0000256" key="1">
    <source>
        <dbReference type="SAM" id="MobiDB-lite"/>
    </source>
</evidence>
<dbReference type="OrthoDB" id="2965800at2759"/>
<gene>
    <name evidence="2" type="ORF">D9611_007851</name>
</gene>
<name>A0A8H5CEL5_9AGAR</name>
<feature type="compositionally biased region" description="Basic residues" evidence="1">
    <location>
        <begin position="12"/>
        <end position="25"/>
    </location>
</feature>
<evidence type="ECO:0000313" key="3">
    <source>
        <dbReference type="Proteomes" id="UP000541558"/>
    </source>
</evidence>
<reference evidence="2 3" key="1">
    <citation type="journal article" date="2020" name="ISME J.">
        <title>Uncovering the hidden diversity of litter-decomposition mechanisms in mushroom-forming fungi.</title>
        <authorList>
            <person name="Floudas D."/>
            <person name="Bentzer J."/>
            <person name="Ahren D."/>
            <person name="Johansson T."/>
            <person name="Persson P."/>
            <person name="Tunlid A."/>
        </authorList>
    </citation>
    <scope>NUCLEOTIDE SEQUENCE [LARGE SCALE GENOMIC DNA]</scope>
    <source>
        <strain evidence="2 3">CBS 175.51</strain>
    </source>
</reference>
<dbReference type="AlphaFoldDB" id="A0A8H5CEL5"/>
<keyword evidence="3" id="KW-1185">Reference proteome</keyword>
<sequence length="264" mass="30143">MPKVNPSTASKRANRSKASTPRKSRQPAQQAQQTREPSSSNVGDVGISYYRKGTFASNEALVDLRRRFNERNHGDQWLWDACNEHIFVAAKEGVWVRDLERWLNAALTKLPRYPRRISPPETPSPSFQALKDVLSKAPERGWGGFPHNNEENARTDDSIGYPEDHASFWSQEYFAKVYQALMDIIISHGTGPEGWGSARWLVYDQYRKWEGFSIDDDGVYDGAFDWLRGRLPNERKISLNFGLDEKDKPPPIWATYNALLPTGV</sequence>
<feature type="region of interest" description="Disordered" evidence="1">
    <location>
        <begin position="1"/>
        <end position="44"/>
    </location>
</feature>
<comment type="caution">
    <text evidence="2">The sequence shown here is derived from an EMBL/GenBank/DDBJ whole genome shotgun (WGS) entry which is preliminary data.</text>
</comment>